<accession>A0A1Y6C8A2</accession>
<dbReference type="EMBL" id="FWZT01000014">
    <property type="protein sequence ID" value="SMF47465.1"/>
    <property type="molecule type" value="Genomic_DNA"/>
</dbReference>
<dbReference type="PROSITE" id="PS51257">
    <property type="entry name" value="PROKAR_LIPOPROTEIN"/>
    <property type="match status" value="1"/>
</dbReference>
<keyword evidence="2" id="KW-1185">Reference proteome</keyword>
<evidence type="ECO:0000313" key="2">
    <source>
        <dbReference type="Proteomes" id="UP000192907"/>
    </source>
</evidence>
<proteinExistence type="predicted"/>
<dbReference type="RefSeq" id="WP_132321353.1">
    <property type="nucleotide sequence ID" value="NZ_FWZT01000014.1"/>
</dbReference>
<protein>
    <recommendedName>
        <fullName evidence="3">Lipoprotein</fullName>
    </recommendedName>
</protein>
<organism evidence="1 2">
    <name type="scientific">Pseudobacteriovorax antillogorgiicola</name>
    <dbReference type="NCBI Taxonomy" id="1513793"/>
    <lineage>
        <taxon>Bacteria</taxon>
        <taxon>Pseudomonadati</taxon>
        <taxon>Bdellovibrionota</taxon>
        <taxon>Oligoflexia</taxon>
        <taxon>Oligoflexales</taxon>
        <taxon>Pseudobacteriovoracaceae</taxon>
        <taxon>Pseudobacteriovorax</taxon>
    </lineage>
</organism>
<reference evidence="2" key="1">
    <citation type="submission" date="2017-04" db="EMBL/GenBank/DDBJ databases">
        <authorList>
            <person name="Varghese N."/>
            <person name="Submissions S."/>
        </authorList>
    </citation>
    <scope>NUCLEOTIDE SEQUENCE [LARGE SCALE GENOMIC DNA]</scope>
    <source>
        <strain evidence="2">RKEM611</strain>
    </source>
</reference>
<sequence>MAIRILALLALGSLLGACEDKEKGYYQHLSSINSSIQEGSVEKIDNTVGTFSNYVEKNKLYDEKSFLSKDGISETVSFMNCVEDYKKVLERKVKQESELLRWNTNLKEVKNPLTLRSLPEPEKAFASIEQKIEATNLKIQEIDVELRELKILCDSNYSKLVSLYNR</sequence>
<name>A0A1Y6C8A2_9BACT</name>
<gene>
    <name evidence="1" type="ORF">SAMN06296036_114137</name>
</gene>
<evidence type="ECO:0008006" key="3">
    <source>
        <dbReference type="Google" id="ProtNLM"/>
    </source>
</evidence>
<dbReference type="Proteomes" id="UP000192907">
    <property type="component" value="Unassembled WGS sequence"/>
</dbReference>
<dbReference type="AlphaFoldDB" id="A0A1Y6C8A2"/>
<evidence type="ECO:0000313" key="1">
    <source>
        <dbReference type="EMBL" id="SMF47465.1"/>
    </source>
</evidence>